<evidence type="ECO:0000313" key="8">
    <source>
        <dbReference type="Proteomes" id="UP000001497"/>
    </source>
</evidence>
<dbReference type="Gene3D" id="3.90.550.10">
    <property type="entry name" value="Spore Coat Polysaccharide Biosynthesis Protein SpsA, Chain A"/>
    <property type="match status" value="1"/>
</dbReference>
<evidence type="ECO:0000313" key="7">
    <source>
        <dbReference type="Proteomes" id="UP000000517"/>
    </source>
</evidence>
<dbReference type="KEGG" id="fsu:Fisuc_2679"/>
<name>C9RN10_FIBSS</name>
<dbReference type="CDD" id="cd00761">
    <property type="entry name" value="Glyco_tranf_GTA_type"/>
    <property type="match status" value="1"/>
</dbReference>
<evidence type="ECO:0000313" key="6">
    <source>
        <dbReference type="EMBL" id="ADL25647.1"/>
    </source>
</evidence>
<keyword evidence="8" id="KW-1185">Reference proteome</keyword>
<evidence type="ECO:0000259" key="4">
    <source>
        <dbReference type="Pfam" id="PF00535"/>
    </source>
</evidence>
<dbReference type="PANTHER" id="PTHR22916">
    <property type="entry name" value="GLYCOSYLTRANSFERASE"/>
    <property type="match status" value="1"/>
</dbReference>
<evidence type="ECO:0000256" key="3">
    <source>
        <dbReference type="SAM" id="Phobius"/>
    </source>
</evidence>
<keyword evidence="2 6" id="KW-0808">Transferase</keyword>
<dbReference type="Proteomes" id="UP000001497">
    <property type="component" value="Chromosome"/>
</dbReference>
<accession>C9RN10</accession>
<dbReference type="Proteomes" id="UP000000517">
    <property type="component" value="Chromosome"/>
</dbReference>
<keyword evidence="3" id="KW-0812">Transmembrane</keyword>
<reference evidence="6" key="3">
    <citation type="submission" date="2010-08" db="EMBL/GenBank/DDBJ databases">
        <authorList>
            <person name="Durkin A.S."/>
            <person name="Nelson K.E."/>
            <person name="Morrison M."/>
            <person name="Forsberg C.W."/>
            <person name="Wilson D.B."/>
            <person name="Russell J.B."/>
            <person name="Cann I.K.O."/>
            <person name="Mackie R.I."/>
            <person name="White B.A."/>
        </authorList>
    </citation>
    <scope>NUCLEOTIDE SEQUENCE</scope>
    <source>
        <strain evidence="6">S85</strain>
    </source>
</reference>
<dbReference type="PATRIC" id="fig|59374.8.peg.3106"/>
<dbReference type="RefSeq" id="WP_014547275.1">
    <property type="nucleotide sequence ID" value="NC_013410.1"/>
</dbReference>
<dbReference type="EMBL" id="CP001792">
    <property type="protein sequence ID" value="ACX76262.1"/>
    <property type="molecule type" value="Genomic_DNA"/>
</dbReference>
<dbReference type="eggNOG" id="COG1216">
    <property type="taxonomic scope" value="Bacteria"/>
</dbReference>
<dbReference type="OrthoDB" id="396512at2"/>
<evidence type="ECO:0000256" key="1">
    <source>
        <dbReference type="ARBA" id="ARBA00022676"/>
    </source>
</evidence>
<keyword evidence="1" id="KW-0328">Glycosyltransferase</keyword>
<dbReference type="PANTHER" id="PTHR22916:SF51">
    <property type="entry name" value="GLYCOSYLTRANSFERASE EPSH-RELATED"/>
    <property type="match status" value="1"/>
</dbReference>
<proteinExistence type="predicted"/>
<dbReference type="AlphaFoldDB" id="C9RN10"/>
<dbReference type="KEGG" id="fsc:FSU_3247"/>
<reference evidence="5 8" key="1">
    <citation type="submission" date="2009-10" db="EMBL/GenBank/DDBJ databases">
        <title>Complete sequence of Fibrobacter succinogenes subsp. succinogenes S85.</title>
        <authorList>
            <consortium name="US DOE Joint Genome Institute"/>
            <person name="Lucas S."/>
            <person name="Copeland A."/>
            <person name="Lapidus A."/>
            <person name="Glavina del Rio T."/>
            <person name="Tice H."/>
            <person name="Bruce D."/>
            <person name="Goodwin L."/>
            <person name="Pitluck S."/>
            <person name="Chertkov O."/>
            <person name="Detter J.C."/>
            <person name="Han C."/>
            <person name="Tapia R."/>
            <person name="Larimer F."/>
            <person name="Land M."/>
            <person name="Hauser L."/>
            <person name="Kyrpides N."/>
            <person name="Mikhailova N."/>
            <person name="Weimer P.J."/>
            <person name="Stevenson D.M."/>
            <person name="Boyum J."/>
            <person name="Brumm P.I."/>
            <person name="Mead D."/>
        </authorList>
    </citation>
    <scope>NUCLEOTIDE SEQUENCE [LARGE SCALE GENOMIC DNA]</scope>
    <source>
        <strain evidence="8">ATCC 19169 / S85</strain>
        <strain evidence="5">S85</strain>
    </source>
</reference>
<dbReference type="InterPro" id="IPR001173">
    <property type="entry name" value="Glyco_trans_2-like"/>
</dbReference>
<dbReference type="CAZy" id="GT2">
    <property type="family name" value="Glycosyltransferase Family 2"/>
</dbReference>
<organism evidence="6 7">
    <name type="scientific">Fibrobacter succinogenes (strain ATCC 19169 / S85)</name>
    <dbReference type="NCBI Taxonomy" id="59374"/>
    <lineage>
        <taxon>Bacteria</taxon>
        <taxon>Pseudomonadati</taxon>
        <taxon>Fibrobacterota</taxon>
        <taxon>Fibrobacteria</taxon>
        <taxon>Fibrobacterales</taxon>
        <taxon>Fibrobacteraceae</taxon>
        <taxon>Fibrobacter</taxon>
    </lineage>
</organism>
<dbReference type="InterPro" id="IPR029044">
    <property type="entry name" value="Nucleotide-diphossugar_trans"/>
</dbReference>
<dbReference type="STRING" id="59374.FSU_3247"/>
<sequence>MPKISVIVPVYNVEKYIKECIESLLNQSFSDFELILVDDGSTDKSASICDFYASKDSRIKVFHKQNGGVSSARNLGIEKSVGEWIAFVDSDDYVDAKYLENLYKSAYSCDLISCGFFVTNEFGEKTNSNVNPSGFFYQKDIADVVNNDWIVTSPWAHLIKTSLIKDNDVKFYENRSMGEDTIFVLSCLDKANCIRNIPELLYYYRTTPNSLLHPDERKYGKYIEDYMWSNNMVYSMKNGTFYFYYKRKCHALMTILYKKDMPLVKKISNESQKASGKKILCYWLNMSLKSKILMSYILFPKFIQFFVMIFLFKICLRG</sequence>
<gene>
    <name evidence="5" type="ordered locus">Fisuc_2679</name>
    <name evidence="6" type="ordered locus">FSU_3247</name>
</gene>
<keyword evidence="3" id="KW-0472">Membrane</keyword>
<dbReference type="SUPFAM" id="SSF53448">
    <property type="entry name" value="Nucleotide-diphospho-sugar transferases"/>
    <property type="match status" value="1"/>
</dbReference>
<feature type="transmembrane region" description="Helical" evidence="3">
    <location>
        <begin position="293"/>
        <end position="316"/>
    </location>
</feature>
<dbReference type="Pfam" id="PF00535">
    <property type="entry name" value="Glycos_transf_2"/>
    <property type="match status" value="1"/>
</dbReference>
<evidence type="ECO:0000313" key="5">
    <source>
        <dbReference type="EMBL" id="ACX76262.1"/>
    </source>
</evidence>
<protein>
    <submittedName>
        <fullName evidence="5">Glycosyl transferase family 2</fullName>
    </submittedName>
    <submittedName>
        <fullName evidence="6">Putative capsular polysaccharide biosynthesis glycosyltransferase</fullName>
    </submittedName>
</protein>
<evidence type="ECO:0000256" key="2">
    <source>
        <dbReference type="ARBA" id="ARBA00022679"/>
    </source>
</evidence>
<feature type="domain" description="Glycosyltransferase 2-like" evidence="4">
    <location>
        <begin position="5"/>
        <end position="160"/>
    </location>
</feature>
<dbReference type="HOGENOM" id="CLU_025996_25_1_0"/>
<keyword evidence="3" id="KW-1133">Transmembrane helix</keyword>
<dbReference type="EMBL" id="CP002158">
    <property type="protein sequence ID" value="ADL25647.1"/>
    <property type="molecule type" value="Genomic_DNA"/>
</dbReference>
<dbReference type="GO" id="GO:0016758">
    <property type="term" value="F:hexosyltransferase activity"/>
    <property type="evidence" value="ECO:0007669"/>
    <property type="project" value="UniProtKB-ARBA"/>
</dbReference>
<reference evidence="7" key="2">
    <citation type="submission" date="2010-08" db="EMBL/GenBank/DDBJ databases">
        <title>Complete sequence of Fibrobacter succinogenes subsp. succinogenes S85.</title>
        <authorList>
            <person name="Durkin A.S."/>
            <person name="Nelson K.E."/>
            <person name="Morrison M."/>
            <person name="Forsberg C.W."/>
            <person name="Wilson D.B."/>
            <person name="Russell J.B."/>
            <person name="Cann I.K.O."/>
            <person name="Mackie R.I."/>
            <person name="White B.A."/>
        </authorList>
    </citation>
    <scope>NUCLEOTIDE SEQUENCE [LARGE SCALE GENOMIC DNA]</scope>
    <source>
        <strain evidence="7">ATCC 19169 / S85</strain>
    </source>
</reference>